<dbReference type="AlphaFoldDB" id="A0A6F8ZHR7"/>
<proteinExistence type="predicted"/>
<reference evidence="2 3" key="1">
    <citation type="submission" date="2020-02" db="EMBL/GenBank/DDBJ databases">
        <authorList>
            <person name="Hogendoorn C."/>
        </authorList>
    </citation>
    <scope>NUCLEOTIDE SEQUENCE [LARGE SCALE GENOMIC DNA]</scope>
    <source>
        <strain evidence="2">R501</strain>
    </source>
</reference>
<name>A0A6F8ZHR7_9FIRM</name>
<keyword evidence="3" id="KW-1185">Reference proteome</keyword>
<dbReference type="KEGG" id="hfv:R50_1495"/>
<evidence type="ECO:0000313" key="3">
    <source>
        <dbReference type="Proteomes" id="UP000503399"/>
    </source>
</evidence>
<dbReference type="Proteomes" id="UP000503399">
    <property type="component" value="Chromosome"/>
</dbReference>
<accession>A0A6F8ZHR7</accession>
<sequence length="90" mass="9930">MALRRRERGRIMGGTEGSPAAAGEAVRDLLEVLQRRFGRIPEDLVRQVLGLAEPDVIDRLILVAANAPSLDRFRRELEAGPQTFRLPGLG</sequence>
<protein>
    <submittedName>
        <fullName evidence="2">Uncharacterized protein</fullName>
    </submittedName>
</protein>
<evidence type="ECO:0000313" key="2">
    <source>
        <dbReference type="EMBL" id="CAB1129001.1"/>
    </source>
</evidence>
<organism evidence="2 3">
    <name type="scientific">Candidatus Hydrogenisulfobacillus filiaventi</name>
    <dbReference type="NCBI Taxonomy" id="2707344"/>
    <lineage>
        <taxon>Bacteria</taxon>
        <taxon>Bacillati</taxon>
        <taxon>Bacillota</taxon>
        <taxon>Clostridia</taxon>
        <taxon>Eubacteriales</taxon>
        <taxon>Clostridiales Family XVII. Incertae Sedis</taxon>
        <taxon>Candidatus Hydrogenisulfobacillus</taxon>
    </lineage>
</organism>
<gene>
    <name evidence="2" type="ORF">R50_1495</name>
</gene>
<evidence type="ECO:0000256" key="1">
    <source>
        <dbReference type="SAM" id="MobiDB-lite"/>
    </source>
</evidence>
<feature type="region of interest" description="Disordered" evidence="1">
    <location>
        <begin position="1"/>
        <end position="20"/>
    </location>
</feature>
<dbReference type="EMBL" id="LR778114">
    <property type="protein sequence ID" value="CAB1129001.1"/>
    <property type="molecule type" value="Genomic_DNA"/>
</dbReference>